<feature type="domain" description="Alanine dehydrogenase/pyridine nucleotide transhydrogenase N-terminal" evidence="9">
    <location>
        <begin position="48"/>
        <end position="180"/>
    </location>
</feature>
<dbReference type="SUPFAM" id="SSF52283">
    <property type="entry name" value="Formate/glycerate dehydrogenase catalytic domain-like"/>
    <property type="match status" value="1"/>
</dbReference>
<dbReference type="AlphaFoldDB" id="A0AAD7V4U5"/>
<sequence>MVGLTRVLPAARQSYALARQLGYRSISSNSYVWRSGDNVSRTGFLSVGIRREDKSRWERRSPLTPEAVKDLIEQTGAQVYIQPSTKRIFTDNAYVKAGATLTEDLSPADVILGIKEVPTSKLLPGKTYVFFSHTHKGKKENMPMLKDILDKKIRLIDYELIKDPESGKRLVAFGRFAGNAGMVDGLHGMAHRFLGLGYNMPLMYLSMAHSYRSVASAKLAVRKAGNLIEEEGTPSDFGPLVFGFTGAGNVAQGALEIFKELPHEFVPAEDLPKLVKDKNPRLKKVYGVQLETKDYIRNKTGAPLASHHDYLIAPYVNSVVTGAYWDQRYPRLMSNEDLAQFQRLQKQGSIDKGKMMSLVDIVCDPRGAFECLSRTANIEDGFYYYDAIKNVEHQNVEKDGIQIMGIDILPAELPIESSEHFSQVLYPFIKDLIHPSTNDFKNLPSVLANATIADNGKLLGEHSSLNTHIAQQKEKQTVLLLGSGMVARPLVQHLLRRSNVRVVIASNALSEAESLASQCQAASNQEGGETEAVQLDISDKEKLGNLVSGADVVVSLVPAFLHDTVAKTCIDHRKHMVTASYVSPEMEKLDDDAKRAGITIMNEVGLDPGIDHMSAMKIIDEAKAHGKKVRSFVSWCGGLPAPEASNVPLGYKFSWSPRGVLTASGNDAVYWADGKQHNIAGVDLLKQHFPSVRTPFQGFTFEGLANRDSLKYTDIYGLGNLNDMDTMFRGTLRYQGYSDLLYAFRKLGFLSLNEDFTSLVSSWGKQANDVLAGDKKALAQMLHLDQDNPVIDRTVDAMRFLFTSGVPDSMYKAPTSLDAFSIILANRLAYKPGERDMTAMQHEFVIEDRVTNKTETVISTLIDYGVPNGETAMAKTVGLPAAMATELILDNKIHDRGVLRPISPDVYLPILDQLEEQGVRFVEQTIEGHRRPLSDATGSGLWAA</sequence>
<dbReference type="FunFam" id="3.40.50.720:FF:000072">
    <property type="entry name" value="Saccharopine dehydrogenase [NADP(+), L-glutamate-forming]"/>
    <property type="match status" value="1"/>
</dbReference>
<accession>A0AAD7V4U5</accession>
<dbReference type="InterPro" id="IPR032095">
    <property type="entry name" value="Sacchrp_dh-like_C"/>
</dbReference>
<dbReference type="InterPro" id="IPR007698">
    <property type="entry name" value="AlaDH/PNT_NAD(H)-bd"/>
</dbReference>
<dbReference type="Pfam" id="PF05222">
    <property type="entry name" value="AlaDh_PNT_N"/>
    <property type="match status" value="1"/>
</dbReference>
<dbReference type="EMBL" id="JARTCD010000025">
    <property type="protein sequence ID" value="KAJ8658260.1"/>
    <property type="molecule type" value="Genomic_DNA"/>
</dbReference>
<dbReference type="Pfam" id="PF03435">
    <property type="entry name" value="Sacchrp_dh_NADP"/>
    <property type="match status" value="1"/>
</dbReference>
<evidence type="ECO:0000313" key="10">
    <source>
        <dbReference type="EMBL" id="KAJ8658260.1"/>
    </source>
</evidence>
<dbReference type="Gene3D" id="1.10.1870.10">
    <property type="entry name" value="Domain 3, Saccharopine reductase"/>
    <property type="match status" value="1"/>
</dbReference>
<comment type="similarity">
    <text evidence="7">In the C-terminal section; belongs to the saccharopine dehydrogenase family.</text>
</comment>
<dbReference type="Gene3D" id="3.30.360.10">
    <property type="entry name" value="Dihydrodipicolinate Reductase, domain 2"/>
    <property type="match status" value="1"/>
</dbReference>
<evidence type="ECO:0000256" key="3">
    <source>
        <dbReference type="ARBA" id="ARBA00022857"/>
    </source>
</evidence>
<keyword evidence="5" id="KW-0457">Lysine biosynthesis</keyword>
<dbReference type="Pfam" id="PF16653">
    <property type="entry name" value="Sacchrp_dh_C"/>
    <property type="match status" value="1"/>
</dbReference>
<keyword evidence="6" id="KW-0511">Multifunctional enzyme</keyword>
<dbReference type="InterPro" id="IPR005097">
    <property type="entry name" value="Sacchrp_dh_NADP-bd"/>
</dbReference>
<gene>
    <name evidence="10" type="ORF">O0I10_005943</name>
</gene>
<evidence type="ECO:0000256" key="7">
    <source>
        <dbReference type="ARBA" id="ARBA00025744"/>
    </source>
</evidence>
<dbReference type="FunFam" id="3.30.360.10:FF:000008">
    <property type="entry name" value="Alpha-aminoadipic semialdehyde synthase, mitochondrial"/>
    <property type="match status" value="1"/>
</dbReference>
<dbReference type="FunFam" id="3.40.50.720:FF:000087">
    <property type="entry name" value="alpha-aminoadipic semialdehyde synthase, mitochondrial"/>
    <property type="match status" value="1"/>
</dbReference>
<protein>
    <recommendedName>
        <fullName evidence="12">Saccharopine dehydrogenase (NAD(+), L-glutamate-forming)</fullName>
    </recommendedName>
</protein>
<evidence type="ECO:0000256" key="5">
    <source>
        <dbReference type="ARBA" id="ARBA00023154"/>
    </source>
</evidence>
<dbReference type="SUPFAM" id="SSF55347">
    <property type="entry name" value="Glyceraldehyde-3-phosphate dehydrogenase-like, C-terminal domain"/>
    <property type="match status" value="1"/>
</dbReference>
<dbReference type="SUPFAM" id="SSF51735">
    <property type="entry name" value="NAD(P)-binding Rossmann-fold domains"/>
    <property type="match status" value="1"/>
</dbReference>
<keyword evidence="5" id="KW-0028">Amino-acid biosynthesis</keyword>
<evidence type="ECO:0000256" key="4">
    <source>
        <dbReference type="ARBA" id="ARBA00023002"/>
    </source>
</evidence>
<keyword evidence="11" id="KW-1185">Reference proteome</keyword>
<evidence type="ECO:0000259" key="9">
    <source>
        <dbReference type="SMART" id="SM01003"/>
    </source>
</evidence>
<name>A0AAD7V4U5_9FUNG</name>
<comment type="caution">
    <text evidence="10">The sequence shown here is derived from an EMBL/GenBank/DDBJ whole genome shotgun (WGS) entry which is preliminary data.</text>
</comment>
<organism evidence="10 11">
    <name type="scientific">Lichtheimia ornata</name>
    <dbReference type="NCBI Taxonomy" id="688661"/>
    <lineage>
        <taxon>Eukaryota</taxon>
        <taxon>Fungi</taxon>
        <taxon>Fungi incertae sedis</taxon>
        <taxon>Mucoromycota</taxon>
        <taxon>Mucoromycotina</taxon>
        <taxon>Mucoromycetes</taxon>
        <taxon>Mucorales</taxon>
        <taxon>Lichtheimiaceae</taxon>
        <taxon>Lichtheimia</taxon>
    </lineage>
</organism>
<dbReference type="SMART" id="SM01003">
    <property type="entry name" value="AlaDh_PNT_N"/>
    <property type="match status" value="1"/>
</dbReference>
<evidence type="ECO:0000313" key="11">
    <source>
        <dbReference type="Proteomes" id="UP001234581"/>
    </source>
</evidence>
<dbReference type="PANTHER" id="PTHR11133">
    <property type="entry name" value="SACCHAROPINE DEHYDROGENASE"/>
    <property type="match status" value="1"/>
</dbReference>
<dbReference type="GO" id="GO:0005737">
    <property type="term" value="C:cytoplasm"/>
    <property type="evidence" value="ECO:0007669"/>
    <property type="project" value="TreeGrafter"/>
</dbReference>
<comment type="pathway">
    <text evidence="1">Amino-acid degradation; L-lysine degradation via saccharopine pathway; glutaryl-CoA from L-lysine: step 1/6.</text>
</comment>
<evidence type="ECO:0000259" key="8">
    <source>
        <dbReference type="SMART" id="SM01002"/>
    </source>
</evidence>
<proteinExistence type="inferred from homology"/>
<evidence type="ECO:0008006" key="12">
    <source>
        <dbReference type="Google" id="ProtNLM"/>
    </source>
</evidence>
<dbReference type="SMART" id="SM01002">
    <property type="entry name" value="AlaDh_PNT_C"/>
    <property type="match status" value="1"/>
</dbReference>
<dbReference type="RefSeq" id="XP_058343173.1">
    <property type="nucleotide sequence ID" value="XM_058485978.1"/>
</dbReference>
<dbReference type="InterPro" id="IPR007886">
    <property type="entry name" value="AlaDH/PNT_N"/>
</dbReference>
<dbReference type="Gene3D" id="3.40.50.720">
    <property type="entry name" value="NAD(P)-binding Rossmann-like Domain"/>
    <property type="match status" value="2"/>
</dbReference>
<evidence type="ECO:0000256" key="2">
    <source>
        <dbReference type="ARBA" id="ARBA00004720"/>
    </source>
</evidence>
<dbReference type="InterPro" id="IPR036291">
    <property type="entry name" value="NAD(P)-bd_dom_sf"/>
</dbReference>
<keyword evidence="4" id="KW-0560">Oxidoreductase</keyword>
<dbReference type="GO" id="GO:0019878">
    <property type="term" value="P:lysine biosynthetic process via aminoadipic acid"/>
    <property type="evidence" value="ECO:0007669"/>
    <property type="project" value="TreeGrafter"/>
</dbReference>
<dbReference type="InterPro" id="IPR051168">
    <property type="entry name" value="AASS"/>
</dbReference>
<feature type="domain" description="Alanine dehydrogenase/pyridine nucleotide transhydrogenase NAD(H)-binding" evidence="8">
    <location>
        <begin position="217"/>
        <end position="405"/>
    </location>
</feature>
<dbReference type="CDD" id="cd12189">
    <property type="entry name" value="LKR_SDH_like"/>
    <property type="match status" value="1"/>
</dbReference>
<evidence type="ECO:0000256" key="6">
    <source>
        <dbReference type="ARBA" id="ARBA00023268"/>
    </source>
</evidence>
<dbReference type="GO" id="GO:0004753">
    <property type="term" value="F:saccharopine dehydrogenase activity"/>
    <property type="evidence" value="ECO:0007669"/>
    <property type="project" value="TreeGrafter"/>
</dbReference>
<comment type="pathway">
    <text evidence="2">Amino-acid degradation; L-lysine degradation via saccharopine pathway; glutaryl-CoA from L-lysine: step 2/6.</text>
</comment>
<evidence type="ECO:0000256" key="1">
    <source>
        <dbReference type="ARBA" id="ARBA00004682"/>
    </source>
</evidence>
<reference evidence="10 11" key="1">
    <citation type="submission" date="2023-03" db="EMBL/GenBank/DDBJ databases">
        <title>Genome sequence of Lichtheimia ornata CBS 291.66.</title>
        <authorList>
            <person name="Mohabir J.T."/>
            <person name="Shea T.P."/>
            <person name="Kurbessoian T."/>
            <person name="Berby B."/>
            <person name="Fontaine J."/>
            <person name="Livny J."/>
            <person name="Gnirke A."/>
            <person name="Stajich J.E."/>
            <person name="Cuomo C.A."/>
        </authorList>
    </citation>
    <scope>NUCLEOTIDE SEQUENCE [LARGE SCALE GENOMIC DNA]</scope>
    <source>
        <strain evidence="10">CBS 291.66</strain>
    </source>
</reference>
<keyword evidence="3" id="KW-0521">NADP</keyword>
<dbReference type="GeneID" id="83213355"/>
<dbReference type="Proteomes" id="UP001234581">
    <property type="component" value="Unassembled WGS sequence"/>
</dbReference>
<dbReference type="PANTHER" id="PTHR11133:SF22">
    <property type="entry name" value="ALPHA-AMINOADIPIC SEMIALDEHYDE SYNTHASE, MITOCHONDRIAL"/>
    <property type="match status" value="1"/>
</dbReference>